<comment type="function">
    <text evidence="6">Catalyzes the adenylation by ATP of the carboxyl group of the C-terminal glycine of sulfur carrier protein MoaD.</text>
</comment>
<dbReference type="GO" id="GO:0008641">
    <property type="term" value="F:ubiquitin-like modifier activating enzyme activity"/>
    <property type="evidence" value="ECO:0007669"/>
    <property type="project" value="InterPro"/>
</dbReference>
<dbReference type="GO" id="GO:0005829">
    <property type="term" value="C:cytosol"/>
    <property type="evidence" value="ECO:0007669"/>
    <property type="project" value="TreeGrafter"/>
</dbReference>
<gene>
    <name evidence="14" type="ORF">A2637_01930</name>
</gene>
<protein>
    <recommendedName>
        <fullName evidence="9">Molybdopterin-synthase adenylyltransferase</fullName>
        <ecNumber evidence="8">2.7.7.80</ecNumber>
    </recommendedName>
    <alternativeName>
        <fullName evidence="12">MoaD protein adenylase</fullName>
    </alternativeName>
    <alternativeName>
        <fullName evidence="10">Molybdopterin-converting factor subunit 1 adenylase</fullName>
    </alternativeName>
    <alternativeName>
        <fullName evidence="11">Sulfur carrier protein MoaD adenylyltransferase</fullName>
    </alternativeName>
</protein>
<comment type="catalytic activity">
    <reaction evidence="5">
        <text>[molybdopterin-synthase sulfur-carrier protein]-C-terminal Gly-Gly + ATP + H(+) = [molybdopterin-synthase sulfur-carrier protein]-C-terminal Gly-Gly-AMP + diphosphate</text>
        <dbReference type="Rhea" id="RHEA:43616"/>
        <dbReference type="Rhea" id="RHEA-COMP:12159"/>
        <dbReference type="Rhea" id="RHEA-COMP:12202"/>
        <dbReference type="ChEBI" id="CHEBI:15378"/>
        <dbReference type="ChEBI" id="CHEBI:30616"/>
        <dbReference type="ChEBI" id="CHEBI:33019"/>
        <dbReference type="ChEBI" id="CHEBI:90618"/>
        <dbReference type="ChEBI" id="CHEBI:90778"/>
        <dbReference type="EC" id="2.7.7.80"/>
    </reaction>
</comment>
<dbReference type="PANTHER" id="PTHR10953:SF102">
    <property type="entry name" value="ADENYLYLTRANSFERASE AND SULFURTRANSFERASE MOCS3"/>
    <property type="match status" value="1"/>
</dbReference>
<evidence type="ECO:0000256" key="4">
    <source>
        <dbReference type="ARBA" id="ARBA00022840"/>
    </source>
</evidence>
<evidence type="ECO:0000256" key="7">
    <source>
        <dbReference type="ARBA" id="ARBA00063809"/>
    </source>
</evidence>
<evidence type="ECO:0000256" key="9">
    <source>
        <dbReference type="ARBA" id="ARBA00073635"/>
    </source>
</evidence>
<evidence type="ECO:0000313" key="15">
    <source>
        <dbReference type="Proteomes" id="UP000179360"/>
    </source>
</evidence>
<dbReference type="InterPro" id="IPR000594">
    <property type="entry name" value="ThiF_NAD_FAD-bd"/>
</dbReference>
<sequence>MDDNQLLRYCRHILLPQVDIAGQEKLLRARVLVIGLGGLGSPVAMYLAASGVGRLVIVDHDRVDLTNLQRQIVHSTDAIGADKAASARRALLALNPEIEVTAINMKLDERELAEQVRLADAVVDASDNFATRFAVNQACVREQRPLISGAVIRFEGQVSVFRPDRGGPCYRCLYQETQEPAERCAETGIFAPVAGVIGSIQAAETLKVLLDIGRTLEGRLLLLDAASMEWRTIELRRDPACPVCGGLQVSAVAR</sequence>
<accession>A0A1F6TF61</accession>
<dbReference type="EC" id="2.7.7.80" evidence="8"/>
<dbReference type="GO" id="GO:0061605">
    <property type="term" value="F:molybdopterin-synthase adenylyltransferase activity"/>
    <property type="evidence" value="ECO:0007669"/>
    <property type="project" value="UniProtKB-EC"/>
</dbReference>
<keyword evidence="3" id="KW-0547">Nucleotide-binding</keyword>
<organism evidence="14 15">
    <name type="scientific">Candidatus Muproteobacteria bacterium RIFCSPHIGHO2_01_FULL_65_16</name>
    <dbReference type="NCBI Taxonomy" id="1817764"/>
    <lineage>
        <taxon>Bacteria</taxon>
        <taxon>Pseudomonadati</taxon>
        <taxon>Pseudomonadota</taxon>
        <taxon>Candidatus Muproteobacteria</taxon>
    </lineage>
</organism>
<dbReference type="GO" id="GO:0005524">
    <property type="term" value="F:ATP binding"/>
    <property type="evidence" value="ECO:0007669"/>
    <property type="project" value="UniProtKB-KW"/>
</dbReference>
<evidence type="ECO:0000256" key="12">
    <source>
        <dbReference type="ARBA" id="ARBA00078531"/>
    </source>
</evidence>
<dbReference type="SUPFAM" id="SSF69572">
    <property type="entry name" value="Activating enzymes of the ubiquitin-like proteins"/>
    <property type="match status" value="1"/>
</dbReference>
<dbReference type="STRING" id="1817764.A2637_01930"/>
<dbReference type="EMBL" id="MFSY01000131">
    <property type="protein sequence ID" value="OGI43791.1"/>
    <property type="molecule type" value="Genomic_DNA"/>
</dbReference>
<dbReference type="Pfam" id="PF00899">
    <property type="entry name" value="ThiF"/>
    <property type="match status" value="1"/>
</dbReference>
<dbReference type="InterPro" id="IPR035985">
    <property type="entry name" value="Ubiquitin-activating_enz"/>
</dbReference>
<evidence type="ECO:0000256" key="2">
    <source>
        <dbReference type="ARBA" id="ARBA00022679"/>
    </source>
</evidence>
<dbReference type="Gene3D" id="3.40.50.720">
    <property type="entry name" value="NAD(P)-binding Rossmann-like Domain"/>
    <property type="match status" value="1"/>
</dbReference>
<reference evidence="14 15" key="1">
    <citation type="journal article" date="2016" name="Nat. Commun.">
        <title>Thousands of microbial genomes shed light on interconnected biogeochemical processes in an aquifer system.</title>
        <authorList>
            <person name="Anantharaman K."/>
            <person name="Brown C.T."/>
            <person name="Hug L.A."/>
            <person name="Sharon I."/>
            <person name="Castelle C.J."/>
            <person name="Probst A.J."/>
            <person name="Thomas B.C."/>
            <person name="Singh A."/>
            <person name="Wilkins M.J."/>
            <person name="Karaoz U."/>
            <person name="Brodie E.L."/>
            <person name="Williams K.H."/>
            <person name="Hubbard S.S."/>
            <person name="Banfield J.F."/>
        </authorList>
    </citation>
    <scope>NUCLEOTIDE SEQUENCE [LARGE SCALE GENOMIC DNA]</scope>
</reference>
<keyword evidence="4" id="KW-0067">ATP-binding</keyword>
<comment type="caution">
    <text evidence="14">The sequence shown here is derived from an EMBL/GenBank/DDBJ whole genome shotgun (WGS) entry which is preliminary data.</text>
</comment>
<evidence type="ECO:0000259" key="13">
    <source>
        <dbReference type="Pfam" id="PF00899"/>
    </source>
</evidence>
<dbReference type="FunFam" id="3.40.50.720:FF:000033">
    <property type="entry name" value="Adenylyltransferase and sulfurtransferase MOCS3"/>
    <property type="match status" value="1"/>
</dbReference>
<evidence type="ECO:0000256" key="10">
    <source>
        <dbReference type="ARBA" id="ARBA00075110"/>
    </source>
</evidence>
<dbReference type="CDD" id="cd00757">
    <property type="entry name" value="ThiF_MoeB_HesA_family"/>
    <property type="match status" value="1"/>
</dbReference>
<keyword evidence="2" id="KW-0808">Transferase</keyword>
<dbReference type="Proteomes" id="UP000179360">
    <property type="component" value="Unassembled WGS sequence"/>
</dbReference>
<dbReference type="PANTHER" id="PTHR10953">
    <property type="entry name" value="UBIQUITIN-ACTIVATING ENZYME E1"/>
    <property type="match status" value="1"/>
</dbReference>
<dbReference type="GO" id="GO:0004792">
    <property type="term" value="F:thiosulfate-cyanide sulfurtransferase activity"/>
    <property type="evidence" value="ECO:0007669"/>
    <property type="project" value="TreeGrafter"/>
</dbReference>
<dbReference type="AlphaFoldDB" id="A0A1F6TF61"/>
<evidence type="ECO:0000256" key="8">
    <source>
        <dbReference type="ARBA" id="ARBA00066884"/>
    </source>
</evidence>
<comment type="subunit">
    <text evidence="7">Homodimer. Forms a stable heterotetrameric complex of 2 MoeB and 2 MoaD during adenylation of MoaD.</text>
</comment>
<evidence type="ECO:0000256" key="1">
    <source>
        <dbReference type="ARBA" id="ARBA00009919"/>
    </source>
</evidence>
<dbReference type="InterPro" id="IPR045886">
    <property type="entry name" value="ThiF/MoeB/HesA"/>
</dbReference>
<feature type="domain" description="THIF-type NAD/FAD binding fold" evidence="13">
    <location>
        <begin position="9"/>
        <end position="243"/>
    </location>
</feature>
<evidence type="ECO:0000256" key="11">
    <source>
        <dbReference type="ARBA" id="ARBA00075328"/>
    </source>
</evidence>
<evidence type="ECO:0000256" key="5">
    <source>
        <dbReference type="ARBA" id="ARBA00052218"/>
    </source>
</evidence>
<dbReference type="NCBIfam" id="NF004281">
    <property type="entry name" value="PRK05690.1"/>
    <property type="match status" value="1"/>
</dbReference>
<name>A0A1F6TF61_9PROT</name>
<evidence type="ECO:0000256" key="3">
    <source>
        <dbReference type="ARBA" id="ARBA00022741"/>
    </source>
</evidence>
<evidence type="ECO:0000256" key="6">
    <source>
        <dbReference type="ARBA" id="ARBA00055169"/>
    </source>
</evidence>
<comment type="similarity">
    <text evidence="1">Belongs to the HesA/MoeB/ThiF family.</text>
</comment>
<proteinExistence type="inferred from homology"/>
<dbReference type="GO" id="GO:0008146">
    <property type="term" value="F:sulfotransferase activity"/>
    <property type="evidence" value="ECO:0007669"/>
    <property type="project" value="TreeGrafter"/>
</dbReference>
<evidence type="ECO:0000313" key="14">
    <source>
        <dbReference type="EMBL" id="OGI43791.1"/>
    </source>
</evidence>